<dbReference type="Proteomes" id="UP000053825">
    <property type="component" value="Unassembled WGS sequence"/>
</dbReference>
<gene>
    <name evidence="1" type="ORF">WH47_06865</name>
</gene>
<evidence type="ECO:0000313" key="1">
    <source>
        <dbReference type="EMBL" id="KOC60720.1"/>
    </source>
</evidence>
<evidence type="ECO:0000313" key="2">
    <source>
        <dbReference type="Proteomes" id="UP000053825"/>
    </source>
</evidence>
<sequence length="101" mass="11928">MKHRRNLIKRQSDILKYRSKFHIDKLDNKLHVLTGRLNIQSLSVLTSHLKVFNFPKKCYESDKNSKEETILWRSGDARFLRNVARGKLHSQKYPPAGKEHS</sequence>
<organism evidence="1 2">
    <name type="scientific">Habropoda laboriosa</name>
    <dbReference type="NCBI Taxonomy" id="597456"/>
    <lineage>
        <taxon>Eukaryota</taxon>
        <taxon>Metazoa</taxon>
        <taxon>Ecdysozoa</taxon>
        <taxon>Arthropoda</taxon>
        <taxon>Hexapoda</taxon>
        <taxon>Insecta</taxon>
        <taxon>Pterygota</taxon>
        <taxon>Neoptera</taxon>
        <taxon>Endopterygota</taxon>
        <taxon>Hymenoptera</taxon>
        <taxon>Apocrita</taxon>
        <taxon>Aculeata</taxon>
        <taxon>Apoidea</taxon>
        <taxon>Anthophila</taxon>
        <taxon>Apidae</taxon>
        <taxon>Habropoda</taxon>
    </lineage>
</organism>
<dbReference type="EMBL" id="KQ414792">
    <property type="protein sequence ID" value="KOC60720.1"/>
    <property type="molecule type" value="Genomic_DNA"/>
</dbReference>
<name>A0A0L7QQ14_9HYME</name>
<accession>A0A0L7QQ14</accession>
<proteinExistence type="predicted"/>
<keyword evidence="2" id="KW-1185">Reference proteome</keyword>
<protein>
    <submittedName>
        <fullName evidence="1">Uncharacterized protein</fullName>
    </submittedName>
</protein>
<reference evidence="1 2" key="1">
    <citation type="submission" date="2015-07" db="EMBL/GenBank/DDBJ databases">
        <title>The genome of Habropoda laboriosa.</title>
        <authorList>
            <person name="Pan H."/>
            <person name="Kapheim K."/>
        </authorList>
    </citation>
    <scope>NUCLEOTIDE SEQUENCE [LARGE SCALE GENOMIC DNA]</scope>
    <source>
        <strain evidence="1">0110345459</strain>
    </source>
</reference>
<dbReference type="AlphaFoldDB" id="A0A0L7QQ14"/>